<gene>
    <name evidence="3" type="ORF">H9Y04_05795</name>
</gene>
<evidence type="ECO:0000313" key="3">
    <source>
        <dbReference type="EMBL" id="MBC9712080.1"/>
    </source>
</evidence>
<name>A0ABR7S9D5_9ACTN</name>
<sequence length="149" mass="15773">MRPAPAAPRRAILALAAACAIAAALTGCSGTDDDRSGPGPSPRTSSDTEICIALVGYWSKEVFLERPTSGRDFMQKGLSNGQNAILLEAVDAARKERKRTDTDAALKVLDAHVEKGCEERYRHGKPTEGIWREPSSTPPGPMGSASPSP</sequence>
<evidence type="ECO:0000256" key="2">
    <source>
        <dbReference type="SAM" id="SignalP"/>
    </source>
</evidence>
<dbReference type="PROSITE" id="PS51257">
    <property type="entry name" value="PROKAR_LIPOPROTEIN"/>
    <property type="match status" value="1"/>
</dbReference>
<comment type="caution">
    <text evidence="3">The sequence shown here is derived from an EMBL/GenBank/DDBJ whole genome shotgun (WGS) entry which is preliminary data.</text>
</comment>
<proteinExistence type="predicted"/>
<keyword evidence="2" id="KW-0732">Signal</keyword>
<protein>
    <recommendedName>
        <fullName evidence="5">Lipoprotein</fullName>
    </recommendedName>
</protein>
<evidence type="ECO:0000256" key="1">
    <source>
        <dbReference type="SAM" id="MobiDB-lite"/>
    </source>
</evidence>
<organism evidence="3 4">
    <name type="scientific">Streptomyces polyasparticus</name>
    <dbReference type="NCBI Taxonomy" id="2767826"/>
    <lineage>
        <taxon>Bacteria</taxon>
        <taxon>Bacillati</taxon>
        <taxon>Actinomycetota</taxon>
        <taxon>Actinomycetes</taxon>
        <taxon>Kitasatosporales</taxon>
        <taxon>Streptomycetaceae</taxon>
        <taxon>Streptomyces</taxon>
    </lineage>
</organism>
<feature type="signal peptide" evidence="2">
    <location>
        <begin position="1"/>
        <end position="22"/>
    </location>
</feature>
<evidence type="ECO:0008006" key="5">
    <source>
        <dbReference type="Google" id="ProtNLM"/>
    </source>
</evidence>
<dbReference type="Proteomes" id="UP000642284">
    <property type="component" value="Unassembled WGS sequence"/>
</dbReference>
<accession>A0ABR7S9D5</accession>
<feature type="chain" id="PRO_5046814757" description="Lipoprotein" evidence="2">
    <location>
        <begin position="23"/>
        <end position="149"/>
    </location>
</feature>
<dbReference type="RefSeq" id="WP_187812569.1">
    <property type="nucleotide sequence ID" value="NZ_JACTVJ010000004.1"/>
</dbReference>
<keyword evidence="4" id="KW-1185">Reference proteome</keyword>
<dbReference type="EMBL" id="JACTVJ010000004">
    <property type="protein sequence ID" value="MBC9712080.1"/>
    <property type="molecule type" value="Genomic_DNA"/>
</dbReference>
<reference evidence="3 4" key="1">
    <citation type="submission" date="2020-08" db="EMBL/GenBank/DDBJ databases">
        <title>Genemic of Streptomyces polyaspartic.</title>
        <authorList>
            <person name="Liu W."/>
        </authorList>
    </citation>
    <scope>NUCLEOTIDE SEQUENCE [LARGE SCALE GENOMIC DNA]</scope>
    <source>
        <strain evidence="3 4">TRM66268-LWL</strain>
    </source>
</reference>
<evidence type="ECO:0000313" key="4">
    <source>
        <dbReference type="Proteomes" id="UP000642284"/>
    </source>
</evidence>
<feature type="region of interest" description="Disordered" evidence="1">
    <location>
        <begin position="119"/>
        <end position="149"/>
    </location>
</feature>